<name>A0ABN9RC87_9DINO</name>
<keyword evidence="3" id="KW-0812">Transmembrane</keyword>
<dbReference type="Pfam" id="PF00071">
    <property type="entry name" value="Ras"/>
    <property type="match status" value="1"/>
</dbReference>
<evidence type="ECO:0000256" key="1">
    <source>
        <dbReference type="ARBA" id="ARBA00022741"/>
    </source>
</evidence>
<feature type="region of interest" description="Disordered" evidence="2">
    <location>
        <begin position="679"/>
        <end position="702"/>
    </location>
</feature>
<reference evidence="4" key="1">
    <citation type="submission" date="2023-10" db="EMBL/GenBank/DDBJ databases">
        <authorList>
            <person name="Chen Y."/>
            <person name="Shah S."/>
            <person name="Dougan E. K."/>
            <person name="Thang M."/>
            <person name="Chan C."/>
        </authorList>
    </citation>
    <scope>NUCLEOTIDE SEQUENCE [LARGE SCALE GENOMIC DNA]</scope>
</reference>
<accession>A0ABN9RC87</accession>
<dbReference type="EMBL" id="CAUYUJ010006113">
    <property type="protein sequence ID" value="CAK0816145.1"/>
    <property type="molecule type" value="Genomic_DNA"/>
</dbReference>
<protein>
    <submittedName>
        <fullName evidence="4">Uncharacterized protein</fullName>
    </submittedName>
</protein>
<feature type="transmembrane region" description="Helical" evidence="3">
    <location>
        <begin position="25"/>
        <end position="50"/>
    </location>
</feature>
<dbReference type="InterPro" id="IPR027417">
    <property type="entry name" value="P-loop_NTPase"/>
</dbReference>
<evidence type="ECO:0000313" key="4">
    <source>
        <dbReference type="EMBL" id="CAK0816145.1"/>
    </source>
</evidence>
<dbReference type="Proteomes" id="UP001189429">
    <property type="component" value="Unassembled WGS sequence"/>
</dbReference>
<comment type="caution">
    <text evidence="4">The sequence shown here is derived from an EMBL/GenBank/DDBJ whole genome shotgun (WGS) entry which is preliminary data.</text>
</comment>
<dbReference type="SUPFAM" id="SSF52540">
    <property type="entry name" value="P-loop containing nucleoside triphosphate hydrolases"/>
    <property type="match status" value="1"/>
</dbReference>
<evidence type="ECO:0000256" key="2">
    <source>
        <dbReference type="SAM" id="MobiDB-lite"/>
    </source>
</evidence>
<dbReference type="Gene3D" id="3.40.50.300">
    <property type="entry name" value="P-loop containing nucleotide triphosphate hydrolases"/>
    <property type="match status" value="1"/>
</dbReference>
<dbReference type="InterPro" id="IPR001806">
    <property type="entry name" value="Small_GTPase"/>
</dbReference>
<sequence>MSDVLLEVMCLNASGGLSEFPDLRLLIAFASLLVLASCGCLGAAVVTVWGTSCPLGRRSRAAEPRAEGTPPILDQEAELGSLAQEQLSVIRQRRMQGLGIEAGDFGAVQYNVPGAPLYHERLVLIEPGAGTTVSVLTPDGDNCEEDWLQGADIIWFGLMAGGACGGGAPLGAGGAVVPVYRFHHVPTPAAFQEEACQPREPESELWLRPWVLRLWPLELAPSLALEVLYLEPGPLWALTCLLLLGHLLWVLAVSSYREAVVLELQLLEEHRCLPWMCVSSLSVTMTTLWLCRFMVSNGQTPLGRHARWKADAKLQNNDGAVENHLMCCQMLESLATFDQLNLPDIAGAEIMARSIQLSEERYRDRMPGFAGSSGETTPDAFLYMGLDHVRGNVAVCPALQSWASAELQKEVPIMKERISSQTIPAVTTATYILAAATAYYLVRELPTATTYVTMAVKAGKLKRERSTRAQQAAAKVVATVAFPWMSVLKKIAVKPGTVALYQRTLRLFLEHCQRRGLTWACHDELDTIAVGYLNAMYLEGHGADEASRLLAAQGCVFPELYKRARLALPRSTRCAVSWQEIAMLRITLIGACRSGKTTMANVFVNNIYYGNYEQTNELTLYYRYIHRRSAGSGPDTAVLLEIEDTYGCDRPRSAEHDLHVKDSIYNPWYPRQDGELQETMRQRKDTAKLERAEAEKHGREAPDRVHRHFEAPFGLCELGVSGQGYSPLTKNRMAYMFVFDCNSQHSLDEAQKEYSEQQTYRERKRIGIPSLSFAVGTQTDRETQEQKHVKEQAVKWARERGIAVFFLSAAKRENVDEVFETVCEHVHSTTALWVFQQIAEQGDDDAASSKQGQDKCCIH</sequence>
<evidence type="ECO:0000256" key="3">
    <source>
        <dbReference type="SAM" id="Phobius"/>
    </source>
</evidence>
<keyword evidence="5" id="KW-1185">Reference proteome</keyword>
<keyword evidence="3" id="KW-1133">Transmembrane helix</keyword>
<keyword evidence="1" id="KW-0547">Nucleotide-binding</keyword>
<keyword evidence="3" id="KW-0472">Membrane</keyword>
<dbReference type="PANTHER" id="PTHR47978">
    <property type="match status" value="1"/>
</dbReference>
<organism evidence="4 5">
    <name type="scientific">Prorocentrum cordatum</name>
    <dbReference type="NCBI Taxonomy" id="2364126"/>
    <lineage>
        <taxon>Eukaryota</taxon>
        <taxon>Sar</taxon>
        <taxon>Alveolata</taxon>
        <taxon>Dinophyceae</taxon>
        <taxon>Prorocentrales</taxon>
        <taxon>Prorocentraceae</taxon>
        <taxon>Prorocentrum</taxon>
    </lineage>
</organism>
<proteinExistence type="predicted"/>
<evidence type="ECO:0000313" key="5">
    <source>
        <dbReference type="Proteomes" id="UP001189429"/>
    </source>
</evidence>
<gene>
    <name evidence="4" type="ORF">PCOR1329_LOCUS19201</name>
</gene>